<dbReference type="EMBL" id="CP099429">
    <property type="protein sequence ID" value="USW58914.1"/>
    <property type="molecule type" value="Genomic_DNA"/>
</dbReference>
<dbReference type="AlphaFoldDB" id="A0A9Q9B100"/>
<evidence type="ECO:0000313" key="7">
    <source>
        <dbReference type="Proteomes" id="UP001056384"/>
    </source>
</evidence>
<dbReference type="OrthoDB" id="447251at2759"/>
<evidence type="ECO:0000256" key="4">
    <source>
        <dbReference type="SAM" id="MobiDB-lite"/>
    </source>
</evidence>
<dbReference type="Pfam" id="PF13426">
    <property type="entry name" value="PAS_9"/>
    <property type="match status" value="1"/>
</dbReference>
<evidence type="ECO:0000256" key="3">
    <source>
        <dbReference type="ARBA" id="ARBA00022991"/>
    </source>
</evidence>
<gene>
    <name evidence="6" type="ORF">Slin15195_G122330</name>
</gene>
<name>A0A9Q9B100_9PEZI</name>
<dbReference type="PANTHER" id="PTHR47429:SF9">
    <property type="entry name" value="PAS DOMAIN-CONTAINING PROTEIN"/>
    <property type="match status" value="1"/>
</dbReference>
<feature type="compositionally biased region" description="Basic and acidic residues" evidence="4">
    <location>
        <begin position="103"/>
        <end position="125"/>
    </location>
</feature>
<feature type="compositionally biased region" description="Polar residues" evidence="4">
    <location>
        <begin position="196"/>
        <end position="213"/>
    </location>
</feature>
<accession>A0A9Q9B100</accession>
<reference evidence="6" key="1">
    <citation type="submission" date="2022-06" db="EMBL/GenBank/DDBJ databases">
        <title>Complete genome sequences of two strains of the flax pathogen Septoria linicola.</title>
        <authorList>
            <person name="Lapalu N."/>
            <person name="Simon A."/>
            <person name="Demenou B."/>
            <person name="Paumier D."/>
            <person name="Guillot M.-P."/>
            <person name="Gout L."/>
            <person name="Valade R."/>
        </authorList>
    </citation>
    <scope>NUCLEOTIDE SEQUENCE</scope>
    <source>
        <strain evidence="6">SE15195</strain>
    </source>
</reference>
<organism evidence="6 7">
    <name type="scientific">Septoria linicola</name>
    <dbReference type="NCBI Taxonomy" id="215465"/>
    <lineage>
        <taxon>Eukaryota</taxon>
        <taxon>Fungi</taxon>
        <taxon>Dikarya</taxon>
        <taxon>Ascomycota</taxon>
        <taxon>Pezizomycotina</taxon>
        <taxon>Dothideomycetes</taxon>
        <taxon>Dothideomycetidae</taxon>
        <taxon>Mycosphaerellales</taxon>
        <taxon>Mycosphaerellaceae</taxon>
        <taxon>Septoria</taxon>
    </lineage>
</organism>
<dbReference type="SUPFAM" id="SSF55785">
    <property type="entry name" value="PYP-like sensor domain (PAS domain)"/>
    <property type="match status" value="1"/>
</dbReference>
<proteinExistence type="predicted"/>
<keyword evidence="7" id="KW-1185">Reference proteome</keyword>
<evidence type="ECO:0000259" key="5">
    <source>
        <dbReference type="Pfam" id="PF13426"/>
    </source>
</evidence>
<feature type="compositionally biased region" description="Polar residues" evidence="4">
    <location>
        <begin position="155"/>
        <end position="166"/>
    </location>
</feature>
<feature type="domain" description="PAS" evidence="5">
    <location>
        <begin position="403"/>
        <end position="499"/>
    </location>
</feature>
<dbReference type="InterPro" id="IPR035965">
    <property type="entry name" value="PAS-like_dom_sf"/>
</dbReference>
<dbReference type="Proteomes" id="UP001056384">
    <property type="component" value="Chromosome 12"/>
</dbReference>
<feature type="region of interest" description="Disordered" evidence="4">
    <location>
        <begin position="725"/>
        <end position="762"/>
    </location>
</feature>
<dbReference type="PANTHER" id="PTHR47429">
    <property type="entry name" value="PROTEIN TWIN LOV 1"/>
    <property type="match status" value="1"/>
</dbReference>
<feature type="region of interest" description="Disordered" evidence="4">
    <location>
        <begin position="584"/>
        <end position="605"/>
    </location>
</feature>
<feature type="region of interest" description="Disordered" evidence="4">
    <location>
        <begin position="48"/>
        <end position="125"/>
    </location>
</feature>
<evidence type="ECO:0000256" key="2">
    <source>
        <dbReference type="ARBA" id="ARBA00022643"/>
    </source>
</evidence>
<protein>
    <submittedName>
        <fullName evidence="6">PAS domain-containing protein</fullName>
    </submittedName>
</protein>
<feature type="region of interest" description="Disordered" evidence="4">
    <location>
        <begin position="148"/>
        <end position="215"/>
    </location>
</feature>
<dbReference type="GO" id="GO:0005634">
    <property type="term" value="C:nucleus"/>
    <property type="evidence" value="ECO:0007669"/>
    <property type="project" value="TreeGrafter"/>
</dbReference>
<keyword evidence="3" id="KW-0157">Chromophore</keyword>
<sequence length="762" mass="84786">MEASSTKSSQKLLHKFAPFRKRGLKYARSDDALAENLPSVDEIVSSLQSQKNANTSVNSLPRLPLPEHSQQRWGAKEGLSYSALPTRKDLPTYTPMPVPERVSSAHRDAPIYEQQRTARDADARDRNFQNKSTIDHDGISLGSGLAFDDDLLRPQTPQHSFTTQVSDRPRGRSRPPTPADSTGKASDSERFPQPPQTRLLSPPESASSYSVNAPSKLGPEALAQLQIPSADKSDVLETELNIGDDPDNWDVINPNTRTADDWDRQLYSLEKRAEQLYSSEHLQIILEDKDFHFKFATFLRRCRPSRLPLLAYYWDTCKAVRASTAWGRRHPSSWIGCPDGPLHDAAQQAFKELLGDDLHWYIASTYIGIVRAVMQSRVTGNLPAPLREASHGLAEVFCITDPTRRDNPIILASPAFTRHSGCNMDYILGRDCRFMQGPGTTVDSCRRFAISMDEGRDHSEIFVNYRRDGSPFLSLVMNAQLLDSQGNIRYYLGAQVDVSGLLKNCSGLDSLSRLVEQQKPNHGYVEDHQQHPATAVKALSEMLNGEELDMVRSNGGILQKGYEHELQSAASRKASAGPTRVLLAEASSDSEPETPELEARPSMPDIPAEAPLTELNLSGVYSHYVLIRPAPSLRVLFASRSLRTPGVLQSHFLHRIGGARMRQDLDNAFQEAKVVTARVRWLKSLSEDGEGESSTRWLHCTPLMHHTGNVGLWMIVVVMPSKDDETAGSLKSSRSGGSWLAHRPSDANIGRQDRTKTKYGQR</sequence>
<evidence type="ECO:0000256" key="1">
    <source>
        <dbReference type="ARBA" id="ARBA00022630"/>
    </source>
</evidence>
<dbReference type="Gene3D" id="3.30.450.20">
    <property type="entry name" value="PAS domain"/>
    <property type="match status" value="1"/>
</dbReference>
<dbReference type="InterPro" id="IPR000014">
    <property type="entry name" value="PAS"/>
</dbReference>
<keyword evidence="1" id="KW-0285">Flavoprotein</keyword>
<keyword evidence="2" id="KW-0288">FMN</keyword>
<feature type="compositionally biased region" description="Polar residues" evidence="4">
    <location>
        <begin position="48"/>
        <end position="59"/>
    </location>
</feature>
<evidence type="ECO:0000313" key="6">
    <source>
        <dbReference type="EMBL" id="USW58914.1"/>
    </source>
</evidence>